<reference evidence="7" key="1">
    <citation type="journal article" date="2014" name="Int. J. Syst. Evol. Microbiol.">
        <title>Complete genome sequence of Corynebacterium casei LMG S-19264T (=DSM 44701T), isolated from a smear-ripened cheese.</title>
        <authorList>
            <consortium name="US DOE Joint Genome Institute (JGI-PGF)"/>
            <person name="Walter F."/>
            <person name="Albersmeier A."/>
            <person name="Kalinowski J."/>
            <person name="Ruckert C."/>
        </authorList>
    </citation>
    <scope>NUCLEOTIDE SEQUENCE</scope>
    <source>
        <strain evidence="7">CGMCC 1.15179</strain>
    </source>
</reference>
<feature type="transmembrane region" description="Helical" evidence="6">
    <location>
        <begin position="260"/>
        <end position="282"/>
    </location>
</feature>
<keyword evidence="4 6" id="KW-1133">Transmembrane helix</keyword>
<proteinExistence type="inferred from homology"/>
<dbReference type="Proteomes" id="UP000625210">
    <property type="component" value="Unassembled WGS sequence"/>
</dbReference>
<dbReference type="PANTHER" id="PTHR31632">
    <property type="entry name" value="IRON TRANSPORTER FTH1"/>
    <property type="match status" value="1"/>
</dbReference>
<comment type="similarity">
    <text evidence="2">Belongs to the oxidase-dependent Fe transporter (OFeT) (TC 9.A.10.1) family.</text>
</comment>
<evidence type="ECO:0000256" key="3">
    <source>
        <dbReference type="ARBA" id="ARBA00022692"/>
    </source>
</evidence>
<keyword evidence="3 6" id="KW-0812">Transmembrane</keyword>
<accession>A0A8J2VFA1</accession>
<dbReference type="EMBL" id="BMHQ01000002">
    <property type="protein sequence ID" value="GGE06757.1"/>
    <property type="molecule type" value="Genomic_DNA"/>
</dbReference>
<dbReference type="GO" id="GO:0033573">
    <property type="term" value="C:high-affinity iron permease complex"/>
    <property type="evidence" value="ECO:0007669"/>
    <property type="project" value="InterPro"/>
</dbReference>
<dbReference type="GO" id="GO:0015093">
    <property type="term" value="F:ferrous iron transmembrane transporter activity"/>
    <property type="evidence" value="ECO:0007669"/>
    <property type="project" value="TreeGrafter"/>
</dbReference>
<organism evidence="7 8">
    <name type="scientific">Marinithermofilum abyssi</name>
    <dbReference type="NCBI Taxonomy" id="1571185"/>
    <lineage>
        <taxon>Bacteria</taxon>
        <taxon>Bacillati</taxon>
        <taxon>Bacillota</taxon>
        <taxon>Bacilli</taxon>
        <taxon>Bacillales</taxon>
        <taxon>Thermoactinomycetaceae</taxon>
        <taxon>Marinithermofilum</taxon>
    </lineage>
</organism>
<feature type="transmembrane region" description="Helical" evidence="6">
    <location>
        <begin position="367"/>
        <end position="386"/>
    </location>
</feature>
<feature type="transmembrane region" description="Helical" evidence="6">
    <location>
        <begin position="327"/>
        <end position="347"/>
    </location>
</feature>
<evidence type="ECO:0000256" key="1">
    <source>
        <dbReference type="ARBA" id="ARBA00004141"/>
    </source>
</evidence>
<evidence type="ECO:0000313" key="8">
    <source>
        <dbReference type="Proteomes" id="UP000625210"/>
    </source>
</evidence>
<evidence type="ECO:0000256" key="2">
    <source>
        <dbReference type="ARBA" id="ARBA00008333"/>
    </source>
</evidence>
<feature type="transmembrane region" description="Helical" evidence="6">
    <location>
        <begin position="392"/>
        <end position="425"/>
    </location>
</feature>
<comment type="caution">
    <text evidence="7">The sequence shown here is derived from an EMBL/GenBank/DDBJ whole genome shotgun (WGS) entry which is preliminary data.</text>
</comment>
<dbReference type="RefSeq" id="WP_188646341.1">
    <property type="nucleotide sequence ID" value="NZ_BMHQ01000002.1"/>
</dbReference>
<gene>
    <name evidence="7" type="primary">efeU</name>
    <name evidence="7" type="ORF">GCM10011571_04890</name>
</gene>
<evidence type="ECO:0000256" key="5">
    <source>
        <dbReference type="ARBA" id="ARBA00023136"/>
    </source>
</evidence>
<feature type="transmembrane region" description="Helical" evidence="6">
    <location>
        <begin position="489"/>
        <end position="506"/>
    </location>
</feature>
<keyword evidence="5 6" id="KW-0472">Membrane</keyword>
<evidence type="ECO:0000256" key="4">
    <source>
        <dbReference type="ARBA" id="ARBA00022989"/>
    </source>
</evidence>
<dbReference type="AlphaFoldDB" id="A0A8J2VFA1"/>
<name>A0A8J2VFA1_9BACL</name>
<protein>
    <submittedName>
        <fullName evidence="7">Ferrous iron permease EfeU</fullName>
    </submittedName>
</protein>
<reference evidence="7" key="2">
    <citation type="submission" date="2020-09" db="EMBL/GenBank/DDBJ databases">
        <authorList>
            <person name="Sun Q."/>
            <person name="Zhou Y."/>
        </authorList>
    </citation>
    <scope>NUCLEOTIDE SEQUENCE</scope>
    <source>
        <strain evidence="7">CGMCC 1.15179</strain>
    </source>
</reference>
<dbReference type="PANTHER" id="PTHR31632:SF2">
    <property type="entry name" value="PLASMA MEMBRANE IRON PERMEASE"/>
    <property type="match status" value="1"/>
</dbReference>
<feature type="transmembrane region" description="Helical" evidence="6">
    <location>
        <begin position="437"/>
        <end position="454"/>
    </location>
</feature>
<keyword evidence="8" id="KW-1185">Reference proteome</keyword>
<comment type="subcellular location">
    <subcellularLocation>
        <location evidence="1">Membrane</location>
        <topology evidence="1">Multi-pass membrane protein</topology>
    </subcellularLocation>
</comment>
<sequence>MNSPKDYEAIESAMAQAEALLKSPHPDPKAVSHALEQLNEAVMSYETGGTSEKGTHEEAGKKLKSFLPLLHQAEEAAENGHFKKAEQAYHEFHEGWEQVEAGIRSENPGAYGEIETKMAGVSAALKASPPDKKEAAAALHGLFEEVEHYGDEKGVASKEKGSIQTLIHELNEVQEALNKGDISAARADMVEFIQIWPSIEGQVSTKSEEVYTQTENNMTKALSLLSSNPPKTGEAKQVISEMKKGLEPLAQKTSYSAWDAAIILLREGLEVLLIVGALLAFLNRTDNNDKRGWIWGGVGAGIAASFALAFVLTTLFSVAVAGEEREFLEGITGLIAVLVMLTVGAWLHSRSNIAAWNQFINDKVGTALARGSLWSLAGVSMLTVLREGAETVIFYLGMIGSISTQNLILGIGAATLILVALGIAMIRFSVKLPMRPFFLTVSALIYYLAFKFTGESIHALQVVKKVESTHITGVPELEFFGMYPTLETIAVQAVVFGVILLSVLWTRHKQAQSVASEA</sequence>
<dbReference type="Pfam" id="PF03239">
    <property type="entry name" value="FTR1"/>
    <property type="match status" value="1"/>
</dbReference>
<dbReference type="InterPro" id="IPR004923">
    <property type="entry name" value="FTR1/Fip1/EfeU"/>
</dbReference>
<feature type="transmembrane region" description="Helical" evidence="6">
    <location>
        <begin position="294"/>
        <end position="321"/>
    </location>
</feature>
<evidence type="ECO:0000256" key="6">
    <source>
        <dbReference type="SAM" id="Phobius"/>
    </source>
</evidence>
<evidence type="ECO:0000313" key="7">
    <source>
        <dbReference type="EMBL" id="GGE06757.1"/>
    </source>
</evidence>